<dbReference type="EMBL" id="PGCJ01000784">
    <property type="protein sequence ID" value="PLW21365.1"/>
    <property type="molecule type" value="Genomic_DNA"/>
</dbReference>
<sequence>MQETREQEHEREGIDSLNTGAVAIPAADQPADVGSTSDSALDENDSNVHPCEIDGSEFYGFDEAFDPTDTYIIIDYPGFDQFFYNVVGYLFGMENPAERDDPDLPAAGALGLHVMAPAVAQVPRMEVAPISRRERYVDEDAMECYILYSPFYHGQRPTHHAQRHPRAWTLFLLHEDTPSTQRRGTPPRPSHNVHGILGRRRREIHDEDDNQDQGELRPANRRRVG</sequence>
<dbReference type="AlphaFoldDB" id="A0A2N5VYI8"/>
<protein>
    <submittedName>
        <fullName evidence="3">Uncharacterized protein</fullName>
    </submittedName>
</protein>
<dbReference type="EMBL" id="PGCJ01000037">
    <property type="protein sequence ID" value="PLW55059.1"/>
    <property type="molecule type" value="Genomic_DNA"/>
</dbReference>
<accession>A0A2N5VYI8</accession>
<comment type="caution">
    <text evidence="3">The sequence shown here is derived from an EMBL/GenBank/DDBJ whole genome shotgun (WGS) entry which is preliminary data.</text>
</comment>
<evidence type="ECO:0000313" key="3">
    <source>
        <dbReference type="EMBL" id="PLW55059.1"/>
    </source>
</evidence>
<reference evidence="3 4" key="1">
    <citation type="submission" date="2017-11" db="EMBL/GenBank/DDBJ databases">
        <title>De novo assembly and phasing of dikaryotic genomes from two isolates of Puccinia coronata f. sp. avenae, the causal agent of oat crown rust.</title>
        <authorList>
            <person name="Miller M.E."/>
            <person name="Zhang Y."/>
            <person name="Omidvar V."/>
            <person name="Sperschneider J."/>
            <person name="Schwessinger B."/>
            <person name="Raley C."/>
            <person name="Palmer J.M."/>
            <person name="Garnica D."/>
            <person name="Upadhyaya N."/>
            <person name="Rathjen J."/>
            <person name="Taylor J.M."/>
            <person name="Park R.F."/>
            <person name="Dodds P.N."/>
            <person name="Hirsch C.D."/>
            <person name="Kianian S.F."/>
            <person name="Figueroa M."/>
        </authorList>
    </citation>
    <scope>NUCLEOTIDE SEQUENCE [LARGE SCALE GENOMIC DNA]</scope>
    <source>
        <strain evidence="3">12NC29</strain>
    </source>
</reference>
<name>A0A2N5VYI8_9BASI</name>
<evidence type="ECO:0000313" key="4">
    <source>
        <dbReference type="Proteomes" id="UP000235388"/>
    </source>
</evidence>
<feature type="compositionally biased region" description="Basic and acidic residues" evidence="1">
    <location>
        <begin position="1"/>
        <end position="14"/>
    </location>
</feature>
<gene>
    <name evidence="3" type="ORF">PCANC_02526</name>
    <name evidence="2" type="ORF">PCANC_03823</name>
</gene>
<proteinExistence type="predicted"/>
<feature type="region of interest" description="Disordered" evidence="1">
    <location>
        <begin position="178"/>
        <end position="225"/>
    </location>
</feature>
<evidence type="ECO:0000313" key="2">
    <source>
        <dbReference type="EMBL" id="PLW21365.1"/>
    </source>
</evidence>
<organism evidence="3 4">
    <name type="scientific">Puccinia coronata f. sp. avenae</name>
    <dbReference type="NCBI Taxonomy" id="200324"/>
    <lineage>
        <taxon>Eukaryota</taxon>
        <taxon>Fungi</taxon>
        <taxon>Dikarya</taxon>
        <taxon>Basidiomycota</taxon>
        <taxon>Pucciniomycotina</taxon>
        <taxon>Pucciniomycetes</taxon>
        <taxon>Pucciniales</taxon>
        <taxon>Pucciniaceae</taxon>
        <taxon>Puccinia</taxon>
    </lineage>
</organism>
<dbReference type="Proteomes" id="UP000235388">
    <property type="component" value="Unassembled WGS sequence"/>
</dbReference>
<feature type="region of interest" description="Disordered" evidence="1">
    <location>
        <begin position="1"/>
        <end position="47"/>
    </location>
</feature>
<evidence type="ECO:0000256" key="1">
    <source>
        <dbReference type="SAM" id="MobiDB-lite"/>
    </source>
</evidence>
<keyword evidence="4" id="KW-1185">Reference proteome</keyword>